<dbReference type="Proteomes" id="UP000642809">
    <property type="component" value="Unassembled WGS sequence"/>
</dbReference>
<dbReference type="GO" id="GO:0004175">
    <property type="term" value="F:endopeptidase activity"/>
    <property type="evidence" value="ECO:0007669"/>
    <property type="project" value="UniProtKB-ARBA"/>
</dbReference>
<feature type="transmembrane region" description="Helical" evidence="1">
    <location>
        <begin position="111"/>
        <end position="130"/>
    </location>
</feature>
<protein>
    <recommendedName>
        <fullName evidence="2">CAAX prenyl protease 2/Lysostaphin resistance protein A-like domain-containing protein</fullName>
    </recommendedName>
</protein>
<sequence length="313" mass="34824">MQIYKTQSPIASRSNWLLSLVVLILVTFGVLALLQGLAVVLVPKIFSISLDETIAILTVGSSHPQARFVFLFVQGLAGGLSFFIAGILYSKLVDRADFQWKQQVATIEFKSIVLMILILIAGIIFNSVLIDWNADFVFPESLSQLEKYLREKEDQLLGLTKFLTDFDSITEVLAGIFVIGILAGLGEEVLFRGVLQPKLSGYFNNVHAGVWVAAVIFSAIHLQFYGFLPRVFLGAIFGYLYVYSGSLVYPILAHILNNTFTVIMLYLNKIGILEFDLEETGQVPILMAFAGLIGMILLFRVFKNEQSQLATHE</sequence>
<dbReference type="EMBL" id="BMYF01000021">
    <property type="protein sequence ID" value="GHB47955.1"/>
    <property type="molecule type" value="Genomic_DNA"/>
</dbReference>
<reference evidence="3" key="1">
    <citation type="journal article" date="2014" name="Int. J. Syst. Evol. Microbiol.">
        <title>Complete genome sequence of Corynebacterium casei LMG S-19264T (=DSM 44701T), isolated from a smear-ripened cheese.</title>
        <authorList>
            <consortium name="US DOE Joint Genome Institute (JGI-PGF)"/>
            <person name="Walter F."/>
            <person name="Albersmeier A."/>
            <person name="Kalinowski J."/>
            <person name="Ruckert C."/>
        </authorList>
    </citation>
    <scope>NUCLEOTIDE SEQUENCE</scope>
    <source>
        <strain evidence="3">KCTC 23224</strain>
    </source>
</reference>
<dbReference type="PANTHER" id="PTHR36435">
    <property type="entry name" value="SLR1288 PROTEIN"/>
    <property type="match status" value="1"/>
</dbReference>
<feature type="transmembrane region" description="Helical" evidence="1">
    <location>
        <begin position="172"/>
        <end position="190"/>
    </location>
</feature>
<feature type="transmembrane region" description="Helical" evidence="1">
    <location>
        <begin position="231"/>
        <end position="252"/>
    </location>
</feature>
<dbReference type="RefSeq" id="WP_189584751.1">
    <property type="nucleotide sequence ID" value="NZ_BMYF01000021.1"/>
</dbReference>
<dbReference type="Pfam" id="PF02517">
    <property type="entry name" value="Rce1-like"/>
    <property type="match status" value="1"/>
</dbReference>
<evidence type="ECO:0000259" key="2">
    <source>
        <dbReference type="Pfam" id="PF02517"/>
    </source>
</evidence>
<feature type="transmembrane region" description="Helical" evidence="1">
    <location>
        <begin position="66"/>
        <end position="90"/>
    </location>
</feature>
<feature type="transmembrane region" description="Helical" evidence="1">
    <location>
        <begin position="283"/>
        <end position="302"/>
    </location>
</feature>
<keyword evidence="1" id="KW-1133">Transmembrane helix</keyword>
<name>A0A8J3G6H5_9BACT</name>
<comment type="caution">
    <text evidence="3">The sequence shown here is derived from an EMBL/GenBank/DDBJ whole genome shotgun (WGS) entry which is preliminary data.</text>
</comment>
<feature type="transmembrane region" description="Helical" evidence="1">
    <location>
        <begin position="202"/>
        <end position="225"/>
    </location>
</feature>
<feature type="transmembrane region" description="Helical" evidence="1">
    <location>
        <begin position="259"/>
        <end position="277"/>
    </location>
</feature>
<feature type="domain" description="CAAX prenyl protease 2/Lysostaphin resistance protein A-like" evidence="2">
    <location>
        <begin position="172"/>
        <end position="260"/>
    </location>
</feature>
<evidence type="ECO:0000313" key="3">
    <source>
        <dbReference type="EMBL" id="GHB47955.1"/>
    </source>
</evidence>
<dbReference type="AlphaFoldDB" id="A0A8J3G6H5"/>
<evidence type="ECO:0000313" key="4">
    <source>
        <dbReference type="Proteomes" id="UP000642809"/>
    </source>
</evidence>
<reference evidence="3" key="2">
    <citation type="submission" date="2020-09" db="EMBL/GenBank/DDBJ databases">
        <authorList>
            <person name="Sun Q."/>
            <person name="Kim S."/>
        </authorList>
    </citation>
    <scope>NUCLEOTIDE SEQUENCE</scope>
    <source>
        <strain evidence="3">KCTC 23224</strain>
    </source>
</reference>
<gene>
    <name evidence="3" type="ORF">GCM10008106_31020</name>
</gene>
<accession>A0A8J3G6H5</accession>
<evidence type="ECO:0000256" key="1">
    <source>
        <dbReference type="SAM" id="Phobius"/>
    </source>
</evidence>
<proteinExistence type="predicted"/>
<keyword evidence="1" id="KW-0812">Transmembrane</keyword>
<feature type="transmembrane region" description="Helical" evidence="1">
    <location>
        <begin position="20"/>
        <end position="46"/>
    </location>
</feature>
<dbReference type="PANTHER" id="PTHR36435:SF1">
    <property type="entry name" value="CAAX AMINO TERMINAL PROTEASE FAMILY PROTEIN"/>
    <property type="match status" value="1"/>
</dbReference>
<keyword evidence="1" id="KW-0472">Membrane</keyword>
<dbReference type="InterPro" id="IPR052710">
    <property type="entry name" value="CAAX_protease"/>
</dbReference>
<organism evidence="3 4">
    <name type="scientific">Mongoliitalea lutea</name>
    <dbReference type="NCBI Taxonomy" id="849756"/>
    <lineage>
        <taxon>Bacteria</taxon>
        <taxon>Pseudomonadati</taxon>
        <taxon>Bacteroidota</taxon>
        <taxon>Cytophagia</taxon>
        <taxon>Cytophagales</taxon>
        <taxon>Cyclobacteriaceae</taxon>
        <taxon>Mongoliitalea</taxon>
    </lineage>
</organism>
<dbReference type="GO" id="GO:0080120">
    <property type="term" value="P:CAAX-box protein maturation"/>
    <property type="evidence" value="ECO:0007669"/>
    <property type="project" value="UniProtKB-ARBA"/>
</dbReference>
<dbReference type="InterPro" id="IPR003675">
    <property type="entry name" value="Rce1/LyrA-like_dom"/>
</dbReference>
<keyword evidence="4" id="KW-1185">Reference proteome</keyword>